<dbReference type="SUPFAM" id="SSF55797">
    <property type="entry name" value="PR-1-like"/>
    <property type="match status" value="1"/>
</dbReference>
<accession>A0A660EAX4</accession>
<proteinExistence type="predicted"/>
<dbReference type="RefSeq" id="WP_165450102.1">
    <property type="nucleotide sequence ID" value="NZ_UYIG01000174.1"/>
</dbReference>
<gene>
    <name evidence="3" type="ORF">MUDAN_MDHGFNIF_01717</name>
</gene>
<dbReference type="Pfam" id="PF00188">
    <property type="entry name" value="CAP"/>
    <property type="match status" value="1"/>
</dbReference>
<evidence type="ECO:0000259" key="2">
    <source>
        <dbReference type="Pfam" id="PF00188"/>
    </source>
</evidence>
<organism evidence="3 4">
    <name type="scientific">Lactiplantibacillus mudanjiangensis</name>
    <dbReference type="NCBI Taxonomy" id="1296538"/>
    <lineage>
        <taxon>Bacteria</taxon>
        <taxon>Bacillati</taxon>
        <taxon>Bacillota</taxon>
        <taxon>Bacilli</taxon>
        <taxon>Lactobacillales</taxon>
        <taxon>Lactobacillaceae</taxon>
        <taxon>Lactiplantibacillus</taxon>
    </lineage>
</organism>
<dbReference type="InterPro" id="IPR014044">
    <property type="entry name" value="CAP_dom"/>
</dbReference>
<feature type="chain" id="PRO_5038984687" description="SCP domain-containing protein" evidence="1">
    <location>
        <begin position="25"/>
        <end position="263"/>
    </location>
</feature>
<dbReference type="AlphaFoldDB" id="A0A660EAX4"/>
<name>A0A660EAX4_9LACO</name>
<dbReference type="Proteomes" id="UP000289996">
    <property type="component" value="Unassembled WGS sequence"/>
</dbReference>
<dbReference type="InterPro" id="IPR035940">
    <property type="entry name" value="CAP_sf"/>
</dbReference>
<evidence type="ECO:0000256" key="1">
    <source>
        <dbReference type="SAM" id="SignalP"/>
    </source>
</evidence>
<evidence type="ECO:0000313" key="4">
    <source>
        <dbReference type="Proteomes" id="UP000289996"/>
    </source>
</evidence>
<dbReference type="Gene3D" id="3.40.33.10">
    <property type="entry name" value="CAP"/>
    <property type="match status" value="1"/>
</dbReference>
<dbReference type="EMBL" id="UYIG01000174">
    <property type="protein sequence ID" value="VDG30165.1"/>
    <property type="molecule type" value="Genomic_DNA"/>
</dbReference>
<reference evidence="3 4" key="1">
    <citation type="submission" date="2018-11" db="EMBL/GenBank/DDBJ databases">
        <authorList>
            <person name="Wuyts S."/>
        </authorList>
    </citation>
    <scope>NUCLEOTIDE SEQUENCE [LARGE SCALE GENOMIC DNA]</scope>
    <source>
        <strain evidence="3">Lactobacillus mudanjiangensis AMBF249</strain>
    </source>
</reference>
<evidence type="ECO:0000313" key="3">
    <source>
        <dbReference type="EMBL" id="VDG30165.1"/>
    </source>
</evidence>
<keyword evidence="1" id="KW-0732">Signal</keyword>
<keyword evidence="4" id="KW-1185">Reference proteome</keyword>
<feature type="signal peptide" evidence="1">
    <location>
        <begin position="1"/>
        <end position="24"/>
    </location>
</feature>
<feature type="domain" description="SCP" evidence="2">
    <location>
        <begin position="136"/>
        <end position="255"/>
    </location>
</feature>
<protein>
    <recommendedName>
        <fullName evidence="2">SCP domain-containing protein</fullName>
    </recommendedName>
</protein>
<sequence length="263" mass="29271">MTIRKAMVSTLTVFSVAMVGTAVIANQTQPALAKTNAAKVIKTTEYQAKRKVHVNGGWMYTSAKLTHKNYQMTKYLYTKFYATKQVKVRQKNGQTTTLTYLISKNGKVKGYVHATNVQNLWGYGKYSVTAYRKAALTALNNERKQQGLSALKENAKLDRVAQNNSNQMLKSGKKFKVNVTGVSHAGWVFDNYIAPKNNPIIHYETGAEWGKGTIDELMSHTNLVANKGAKAKPYLLSKTHTQVGFGATQHGEAIYMFILLSHK</sequence>